<dbReference type="RefSeq" id="XP_041157047.1">
    <property type="nucleotide sequence ID" value="XM_041311490.1"/>
</dbReference>
<keyword evidence="2" id="KW-1185">Reference proteome</keyword>
<comment type="caution">
    <text evidence="1">The sequence shown here is derived from an EMBL/GenBank/DDBJ whole genome shotgun (WGS) entry which is preliminary data.</text>
</comment>
<dbReference type="EMBL" id="JABBWE010000053">
    <property type="protein sequence ID" value="KAG1790062.1"/>
    <property type="molecule type" value="Genomic_DNA"/>
</dbReference>
<evidence type="ECO:0000313" key="1">
    <source>
        <dbReference type="EMBL" id="KAG1790062.1"/>
    </source>
</evidence>
<sequence>MGSSFTLRVSTLLLLRSRTDAPNSVLHHKAPSPARRTPSLNSLATVWTRTCVEDYAQDTAICLFRMEFENAHLWSFQHVLGIGNFHCTSRTWPCRPLTWHPPYAQRIRLNLMS</sequence>
<dbReference type="Proteomes" id="UP000719766">
    <property type="component" value="Unassembled WGS sequence"/>
</dbReference>
<gene>
    <name evidence="1" type="ORF">HD556DRAFT_746045</name>
</gene>
<dbReference type="GeneID" id="64605254"/>
<evidence type="ECO:0000313" key="2">
    <source>
        <dbReference type="Proteomes" id="UP000719766"/>
    </source>
</evidence>
<dbReference type="AlphaFoldDB" id="A0A9P7AIH5"/>
<proteinExistence type="predicted"/>
<accession>A0A9P7AIH5</accession>
<name>A0A9P7AIH5_9AGAM</name>
<reference evidence="1" key="1">
    <citation type="journal article" date="2020" name="New Phytol.">
        <title>Comparative genomics reveals dynamic genome evolution in host specialist ectomycorrhizal fungi.</title>
        <authorList>
            <person name="Lofgren L.A."/>
            <person name="Nguyen N.H."/>
            <person name="Vilgalys R."/>
            <person name="Ruytinx J."/>
            <person name="Liao H.L."/>
            <person name="Branco S."/>
            <person name="Kuo A."/>
            <person name="LaButti K."/>
            <person name="Lipzen A."/>
            <person name="Andreopoulos W."/>
            <person name="Pangilinan J."/>
            <person name="Riley R."/>
            <person name="Hundley H."/>
            <person name="Na H."/>
            <person name="Barry K."/>
            <person name="Grigoriev I.V."/>
            <person name="Stajich J.E."/>
            <person name="Kennedy P.G."/>
        </authorList>
    </citation>
    <scope>NUCLEOTIDE SEQUENCE</scope>
    <source>
        <strain evidence="1">S12</strain>
    </source>
</reference>
<organism evidence="1 2">
    <name type="scientific">Suillus plorans</name>
    <dbReference type="NCBI Taxonomy" id="116603"/>
    <lineage>
        <taxon>Eukaryota</taxon>
        <taxon>Fungi</taxon>
        <taxon>Dikarya</taxon>
        <taxon>Basidiomycota</taxon>
        <taxon>Agaricomycotina</taxon>
        <taxon>Agaricomycetes</taxon>
        <taxon>Agaricomycetidae</taxon>
        <taxon>Boletales</taxon>
        <taxon>Suillineae</taxon>
        <taxon>Suillaceae</taxon>
        <taxon>Suillus</taxon>
    </lineage>
</organism>
<protein>
    <submittedName>
        <fullName evidence="1">Uncharacterized protein</fullName>
    </submittedName>
</protein>